<evidence type="ECO:0000259" key="1">
    <source>
        <dbReference type="Pfam" id="PF13683"/>
    </source>
</evidence>
<dbReference type="EMBL" id="AOEX01000003">
    <property type="protein sequence ID" value="EME67439.1"/>
    <property type="molecule type" value="Genomic_DNA"/>
</dbReference>
<keyword evidence="3" id="KW-1185">Reference proteome</keyword>
<proteinExistence type="predicted"/>
<feature type="domain" description="Integrase catalytic" evidence="1">
    <location>
        <begin position="4"/>
        <end position="31"/>
    </location>
</feature>
<evidence type="ECO:0000313" key="3">
    <source>
        <dbReference type="Proteomes" id="UP000011731"/>
    </source>
</evidence>
<reference evidence="2 3" key="1">
    <citation type="journal article" date="2013" name="Genome Announc.">
        <title>Draft Genome Sequence of Rhodococcus ruber Strain BKS 20-38.</title>
        <authorList>
            <person name="Bala M."/>
            <person name="Kumar S."/>
            <person name="Raghava G.P."/>
            <person name="Mayilraj S."/>
        </authorList>
    </citation>
    <scope>NUCLEOTIDE SEQUENCE [LARGE SCALE GENOMIC DNA]</scope>
    <source>
        <strain evidence="2 3">BKS 20-38</strain>
    </source>
</reference>
<accession>M3A4N4</accession>
<evidence type="ECO:0000313" key="2">
    <source>
        <dbReference type="EMBL" id="EME67439.1"/>
    </source>
</evidence>
<dbReference type="Pfam" id="PF13683">
    <property type="entry name" value="rve_3"/>
    <property type="match status" value="1"/>
</dbReference>
<gene>
    <name evidence="2" type="ORF">G352_00017</name>
</gene>
<dbReference type="InterPro" id="IPR001584">
    <property type="entry name" value="Integrase_cat-core"/>
</dbReference>
<comment type="caution">
    <text evidence="2">The sequence shown here is derived from an EMBL/GenBank/DDBJ whole genome shotgun (WGS) entry which is preliminary data.</text>
</comment>
<dbReference type="GO" id="GO:0015074">
    <property type="term" value="P:DNA integration"/>
    <property type="evidence" value="ECO:0007669"/>
    <property type="project" value="InterPro"/>
</dbReference>
<dbReference type="RefSeq" id="WP_003934087.1">
    <property type="nucleotide sequence ID" value="NZ_AOEX01000003.1"/>
</dbReference>
<name>M3A4N4_9NOCA</name>
<sequence>TSKARTRLELFDWLSYYNRRRRHSALGYLAPIEFERRLTTSDMLALAA</sequence>
<organism evidence="2 3">
    <name type="scientific">Rhodococcus ruber BKS 20-38</name>
    <dbReference type="NCBI Taxonomy" id="1278076"/>
    <lineage>
        <taxon>Bacteria</taxon>
        <taxon>Bacillati</taxon>
        <taxon>Actinomycetota</taxon>
        <taxon>Actinomycetes</taxon>
        <taxon>Mycobacteriales</taxon>
        <taxon>Nocardiaceae</taxon>
        <taxon>Rhodococcus</taxon>
    </lineage>
</organism>
<dbReference type="Proteomes" id="UP000011731">
    <property type="component" value="Unassembled WGS sequence"/>
</dbReference>
<dbReference type="AlphaFoldDB" id="M3A4N4"/>
<protein>
    <submittedName>
        <fullName evidence="2">Transposase</fullName>
    </submittedName>
</protein>
<dbReference type="PATRIC" id="fig|1278076.4.peg.4"/>
<feature type="non-terminal residue" evidence="2">
    <location>
        <position position="1"/>
    </location>
</feature>